<organism evidence="2 3">
    <name type="scientific">Intestinimonas massiliensis</name>
    <name type="common">ex Afouda et al. 2020</name>
    <dbReference type="NCBI Taxonomy" id="1673721"/>
    <lineage>
        <taxon>Bacteria</taxon>
        <taxon>Bacillati</taxon>
        <taxon>Bacillota</taxon>
        <taxon>Clostridia</taxon>
        <taxon>Eubacteriales</taxon>
        <taxon>Intestinimonas</taxon>
    </lineage>
</organism>
<sequence>MASCREFTFPSSDGVHQVHAMEWFPESGSPRGVVQLVHGISEYIGRYAPFARFLTDHGFAVVGHDHLGHGKTASGREEYGYFADQDGWRHIRNDIRSLRTAAGERFPGLPYFLLGHSMGSFAVRLYLIDFPGTVDGCLLSGTGQEPALLVEVGRLLSAFYARHKGPRYVSRLLTALSLGGYNLHFWPNRTTVDWISRDTAVVDAYAADPLCRFVPTVGMFHDMMEALQYIARPENLRKMDPSTPVYLFSGDRDPVGSNGRGVQKVYGFFQKAGTRDLRMKLYPGGRHEMLNEINRDEVYADVLAWLEEHLP</sequence>
<dbReference type="InterPro" id="IPR051044">
    <property type="entry name" value="MAG_DAG_Lipase"/>
</dbReference>
<dbReference type="Pfam" id="PF12146">
    <property type="entry name" value="Hydrolase_4"/>
    <property type="match status" value="1"/>
</dbReference>
<dbReference type="SUPFAM" id="SSF53474">
    <property type="entry name" value="alpha/beta-Hydrolases"/>
    <property type="match status" value="1"/>
</dbReference>
<comment type="caution">
    <text evidence="2">The sequence shown here is derived from an EMBL/GenBank/DDBJ whole genome shotgun (WGS) entry which is preliminary data.</text>
</comment>
<dbReference type="InterPro" id="IPR029058">
    <property type="entry name" value="AB_hydrolase_fold"/>
</dbReference>
<accession>A0AAW5JLX0</accession>
<protein>
    <submittedName>
        <fullName evidence="2">Lysophospholipase</fullName>
    </submittedName>
</protein>
<dbReference type="PANTHER" id="PTHR11614">
    <property type="entry name" value="PHOSPHOLIPASE-RELATED"/>
    <property type="match status" value="1"/>
</dbReference>
<evidence type="ECO:0000313" key="2">
    <source>
        <dbReference type="EMBL" id="MCQ4770202.1"/>
    </source>
</evidence>
<evidence type="ECO:0000259" key="1">
    <source>
        <dbReference type="Pfam" id="PF12146"/>
    </source>
</evidence>
<gene>
    <name evidence="2" type="ORF">NE579_06945</name>
</gene>
<dbReference type="Gene3D" id="3.40.50.1820">
    <property type="entry name" value="alpha/beta hydrolase"/>
    <property type="match status" value="1"/>
</dbReference>
<name>A0AAW5JLX0_9FIRM</name>
<feature type="domain" description="Serine aminopeptidase S33" evidence="1">
    <location>
        <begin position="29"/>
        <end position="293"/>
    </location>
</feature>
<reference evidence="2" key="1">
    <citation type="submission" date="2022-06" db="EMBL/GenBank/DDBJ databases">
        <title>Isolation of gut microbiota from human fecal samples.</title>
        <authorList>
            <person name="Pamer E.G."/>
            <person name="Barat B."/>
            <person name="Waligurski E."/>
            <person name="Medina S."/>
            <person name="Paddock L."/>
            <person name="Mostad J."/>
        </authorList>
    </citation>
    <scope>NUCLEOTIDE SEQUENCE</scope>
    <source>
        <strain evidence="2">DFI.9.91</strain>
    </source>
</reference>
<dbReference type="InterPro" id="IPR022742">
    <property type="entry name" value="Hydrolase_4"/>
</dbReference>
<evidence type="ECO:0000313" key="3">
    <source>
        <dbReference type="Proteomes" id="UP001204562"/>
    </source>
</evidence>
<dbReference type="Proteomes" id="UP001204562">
    <property type="component" value="Unassembled WGS sequence"/>
</dbReference>
<dbReference type="AlphaFoldDB" id="A0AAW5JLX0"/>
<proteinExistence type="predicted"/>
<dbReference type="RefSeq" id="WP_256303710.1">
    <property type="nucleotide sequence ID" value="NZ_JANFYS010000012.1"/>
</dbReference>
<dbReference type="EMBL" id="JANFYS010000012">
    <property type="protein sequence ID" value="MCQ4770202.1"/>
    <property type="molecule type" value="Genomic_DNA"/>
</dbReference>